<dbReference type="Gene3D" id="3.40.140.10">
    <property type="entry name" value="Cytidine Deaminase, domain 2"/>
    <property type="match status" value="1"/>
</dbReference>
<evidence type="ECO:0000256" key="3">
    <source>
        <dbReference type="HAMAP-Rule" id="MF_00187"/>
    </source>
</evidence>
<sequence length="274" mass="29200">MLTDPSEGTAFPVVRRTAVLRLEQGRAEACDDLVIEEVPVALVYNRISHAVMLASPENLDDLGLGFSLSEGILAGPDELFDIAVKEGCDGLEIHMDIPLERFTALKDRRRSMTARTGCGLCGVEKLEAVARVKDRVVRGAPVPVGAVTRALAGFAEHQRLHRLTGAVHGVAWVDRAGTITAIREDVGRHNALDKLIGWMARTGADATDGFVLTSSRASFEMVQKAAVAGIGCLVAISAPTALAVRLAEGCGLTLAGFARDERIVVYSHPGHFIV</sequence>
<dbReference type="PANTHER" id="PTHR30592">
    <property type="entry name" value="FORMATE DEHYDROGENASE"/>
    <property type="match status" value="1"/>
</dbReference>
<dbReference type="InterPro" id="IPR003786">
    <property type="entry name" value="FdhD"/>
</dbReference>
<dbReference type="Gene3D" id="3.10.20.10">
    <property type="match status" value="1"/>
</dbReference>
<name>A0A2B8BJY9_9PROT</name>
<dbReference type="OrthoDB" id="3197277at2"/>
<dbReference type="Proteomes" id="UP000225379">
    <property type="component" value="Unassembled WGS sequence"/>
</dbReference>
<dbReference type="GO" id="GO:0097163">
    <property type="term" value="F:sulfur carrier activity"/>
    <property type="evidence" value="ECO:0007669"/>
    <property type="project" value="UniProtKB-UniRule"/>
</dbReference>
<dbReference type="PIRSF" id="PIRSF015626">
    <property type="entry name" value="FdhD"/>
    <property type="match status" value="1"/>
</dbReference>
<dbReference type="InterPro" id="IPR016193">
    <property type="entry name" value="Cytidine_deaminase-like"/>
</dbReference>
<evidence type="ECO:0000313" key="5">
    <source>
        <dbReference type="Proteomes" id="UP000225379"/>
    </source>
</evidence>
<dbReference type="GO" id="GO:0006777">
    <property type="term" value="P:Mo-molybdopterin cofactor biosynthetic process"/>
    <property type="evidence" value="ECO:0007669"/>
    <property type="project" value="UniProtKB-UniRule"/>
</dbReference>
<organism evidence="4 5">
    <name type="scientific">Azospirillum palustre</name>
    <dbReference type="NCBI Taxonomy" id="2044885"/>
    <lineage>
        <taxon>Bacteria</taxon>
        <taxon>Pseudomonadati</taxon>
        <taxon>Pseudomonadota</taxon>
        <taxon>Alphaproteobacteria</taxon>
        <taxon>Rhodospirillales</taxon>
        <taxon>Azospirillaceae</taxon>
        <taxon>Azospirillum</taxon>
    </lineage>
</organism>
<evidence type="ECO:0000256" key="1">
    <source>
        <dbReference type="ARBA" id="ARBA00022490"/>
    </source>
</evidence>
<keyword evidence="5" id="KW-1185">Reference proteome</keyword>
<keyword evidence="1 3" id="KW-0963">Cytoplasm</keyword>
<dbReference type="SUPFAM" id="SSF53927">
    <property type="entry name" value="Cytidine deaminase-like"/>
    <property type="match status" value="1"/>
</dbReference>
<keyword evidence="2 3" id="KW-0501">Molybdenum cofactor biosynthesis</keyword>
<reference evidence="5" key="1">
    <citation type="submission" date="2017-10" db="EMBL/GenBank/DDBJ databases">
        <authorList>
            <person name="Kravchenko I.K."/>
            <person name="Grouzdev D.S."/>
        </authorList>
    </citation>
    <scope>NUCLEOTIDE SEQUENCE [LARGE SCALE GENOMIC DNA]</scope>
    <source>
        <strain evidence="5">B2</strain>
    </source>
</reference>
<comment type="caution">
    <text evidence="4">The sequence shown here is derived from an EMBL/GenBank/DDBJ whole genome shotgun (WGS) entry which is preliminary data.</text>
</comment>
<dbReference type="GO" id="GO:0016783">
    <property type="term" value="F:sulfurtransferase activity"/>
    <property type="evidence" value="ECO:0007669"/>
    <property type="project" value="InterPro"/>
</dbReference>
<comment type="function">
    <text evidence="3">Required for formate dehydrogenase (FDH) activity. Acts as a sulfur carrier protein that transfers sulfur from IscS to the molybdenum cofactor prior to its insertion into FDH.</text>
</comment>
<dbReference type="GO" id="GO:0005737">
    <property type="term" value="C:cytoplasm"/>
    <property type="evidence" value="ECO:0007669"/>
    <property type="project" value="UniProtKB-SubCell"/>
</dbReference>
<feature type="active site" description="Cysteine persulfide intermediate" evidence="3">
    <location>
        <position position="118"/>
    </location>
</feature>
<dbReference type="Pfam" id="PF02634">
    <property type="entry name" value="FdhD-NarQ"/>
    <property type="match status" value="1"/>
</dbReference>
<comment type="subcellular location">
    <subcellularLocation>
        <location evidence="3">Cytoplasm</location>
    </subcellularLocation>
</comment>
<comment type="similarity">
    <text evidence="3">Belongs to the FdhD family.</text>
</comment>
<dbReference type="HAMAP" id="MF_00187">
    <property type="entry name" value="FdhD"/>
    <property type="match status" value="1"/>
</dbReference>
<gene>
    <name evidence="3" type="primary">fdhD</name>
    <name evidence="4" type="ORF">CRT60_07145</name>
</gene>
<protein>
    <recommendedName>
        <fullName evidence="3">Sulfur carrier protein FdhD</fullName>
    </recommendedName>
</protein>
<dbReference type="AlphaFoldDB" id="A0A2B8BJY9"/>
<dbReference type="PANTHER" id="PTHR30592:SF1">
    <property type="entry name" value="SULFUR CARRIER PROTEIN FDHD"/>
    <property type="match status" value="1"/>
</dbReference>
<keyword evidence="4" id="KW-0808">Transferase</keyword>
<accession>A0A2B8BJY9</accession>
<dbReference type="NCBIfam" id="TIGR00129">
    <property type="entry name" value="fdhD_narQ"/>
    <property type="match status" value="1"/>
</dbReference>
<dbReference type="EMBL" id="PDKW01000039">
    <property type="protein sequence ID" value="PGH58261.1"/>
    <property type="molecule type" value="Genomic_DNA"/>
</dbReference>
<evidence type="ECO:0000313" key="4">
    <source>
        <dbReference type="EMBL" id="PGH58261.1"/>
    </source>
</evidence>
<feature type="binding site" evidence="3">
    <location>
        <begin position="257"/>
        <end position="262"/>
    </location>
    <ligand>
        <name>Mo-bis(molybdopterin guanine dinucleotide)</name>
        <dbReference type="ChEBI" id="CHEBI:60539"/>
    </ligand>
</feature>
<evidence type="ECO:0000256" key="2">
    <source>
        <dbReference type="ARBA" id="ARBA00023150"/>
    </source>
</evidence>
<proteinExistence type="inferred from homology"/>